<dbReference type="InterPro" id="IPR003439">
    <property type="entry name" value="ABC_transporter-like_ATP-bd"/>
</dbReference>
<dbReference type="AlphaFoldDB" id="A0A317JU08"/>
<dbReference type="PANTHER" id="PTHR43776">
    <property type="entry name" value="TRANSPORT ATP-BINDING PROTEIN"/>
    <property type="match status" value="1"/>
</dbReference>
<feature type="region of interest" description="Disordered" evidence="5">
    <location>
        <begin position="335"/>
        <end position="357"/>
    </location>
</feature>
<evidence type="ECO:0000259" key="6">
    <source>
        <dbReference type="PROSITE" id="PS50893"/>
    </source>
</evidence>
<comment type="similarity">
    <text evidence="1">Belongs to the ABC transporter superfamily.</text>
</comment>
<keyword evidence="8" id="KW-1185">Reference proteome</keyword>
<evidence type="ECO:0000256" key="5">
    <source>
        <dbReference type="SAM" id="MobiDB-lite"/>
    </source>
</evidence>
<evidence type="ECO:0000256" key="4">
    <source>
        <dbReference type="ARBA" id="ARBA00022840"/>
    </source>
</evidence>
<dbReference type="OrthoDB" id="3504674at2"/>
<dbReference type="PROSITE" id="PS00211">
    <property type="entry name" value="ABC_TRANSPORTER_1"/>
    <property type="match status" value="1"/>
</dbReference>
<keyword evidence="3" id="KW-0547">Nucleotide-binding</keyword>
<accession>A0A317JU08</accession>
<dbReference type="GO" id="GO:0016887">
    <property type="term" value="F:ATP hydrolysis activity"/>
    <property type="evidence" value="ECO:0007669"/>
    <property type="project" value="InterPro"/>
</dbReference>
<keyword evidence="4 7" id="KW-0067">ATP-binding</keyword>
<dbReference type="InterPro" id="IPR003593">
    <property type="entry name" value="AAA+_ATPase"/>
</dbReference>
<dbReference type="InterPro" id="IPR050319">
    <property type="entry name" value="ABC_transp_ATP-bind"/>
</dbReference>
<organism evidence="7 8">
    <name type="scientific">Micromonospora globispora</name>
    <dbReference type="NCBI Taxonomy" id="1450148"/>
    <lineage>
        <taxon>Bacteria</taxon>
        <taxon>Bacillati</taxon>
        <taxon>Actinomycetota</taxon>
        <taxon>Actinomycetes</taxon>
        <taxon>Micromonosporales</taxon>
        <taxon>Micromonosporaceae</taxon>
        <taxon>Micromonospora</taxon>
    </lineage>
</organism>
<reference evidence="8" key="1">
    <citation type="submission" date="2018-05" db="EMBL/GenBank/DDBJ databases">
        <title>Micromonospora globispora sp. nov. and Micromonospora rugosa sp. nov., isolated from marine sediment.</title>
        <authorList>
            <person name="Carro L."/>
            <person name="Aysel V."/>
            <person name="Cetin D."/>
            <person name="Igual J.M."/>
            <person name="Klenk H.-P."/>
            <person name="Trujillo M.E."/>
            <person name="Sahin N."/>
        </authorList>
    </citation>
    <scope>NUCLEOTIDE SEQUENCE [LARGE SCALE GENOMIC DNA]</scope>
    <source>
        <strain evidence="8">S2904</strain>
    </source>
</reference>
<dbReference type="PANTHER" id="PTHR43776:SF7">
    <property type="entry name" value="D,D-DIPEPTIDE TRANSPORT ATP-BINDING PROTEIN DDPF-RELATED"/>
    <property type="match status" value="1"/>
</dbReference>
<dbReference type="SUPFAM" id="SSF52540">
    <property type="entry name" value="P-loop containing nucleoside triphosphate hydrolases"/>
    <property type="match status" value="1"/>
</dbReference>
<dbReference type="GO" id="GO:0055085">
    <property type="term" value="P:transmembrane transport"/>
    <property type="evidence" value="ECO:0007669"/>
    <property type="project" value="UniProtKB-ARBA"/>
</dbReference>
<dbReference type="PROSITE" id="PS50893">
    <property type="entry name" value="ABC_TRANSPORTER_2"/>
    <property type="match status" value="1"/>
</dbReference>
<dbReference type="GO" id="GO:0005524">
    <property type="term" value="F:ATP binding"/>
    <property type="evidence" value="ECO:0007669"/>
    <property type="project" value="UniProtKB-KW"/>
</dbReference>
<dbReference type="InterPro" id="IPR017871">
    <property type="entry name" value="ABC_transporter-like_CS"/>
</dbReference>
<dbReference type="FunFam" id="3.40.50.300:FF:000016">
    <property type="entry name" value="Oligopeptide ABC transporter ATP-binding component"/>
    <property type="match status" value="1"/>
</dbReference>
<dbReference type="NCBIfam" id="TIGR01727">
    <property type="entry name" value="oligo_HPY"/>
    <property type="match status" value="1"/>
</dbReference>
<keyword evidence="2" id="KW-0813">Transport</keyword>
<evidence type="ECO:0000256" key="3">
    <source>
        <dbReference type="ARBA" id="ARBA00022741"/>
    </source>
</evidence>
<evidence type="ECO:0000313" key="8">
    <source>
        <dbReference type="Proteomes" id="UP000245683"/>
    </source>
</evidence>
<dbReference type="Pfam" id="PF00005">
    <property type="entry name" value="ABC_tran"/>
    <property type="match status" value="1"/>
</dbReference>
<protein>
    <submittedName>
        <fullName evidence="7">Dipeptide/oligopeptide/nickel ABC transporter ATP-binding protein</fullName>
    </submittedName>
</protein>
<evidence type="ECO:0000313" key="7">
    <source>
        <dbReference type="EMBL" id="PWU43878.1"/>
    </source>
</evidence>
<dbReference type="NCBIfam" id="NF008453">
    <property type="entry name" value="PRK11308.1"/>
    <property type="match status" value="1"/>
</dbReference>
<feature type="domain" description="ABC transporter" evidence="6">
    <location>
        <begin position="20"/>
        <end position="268"/>
    </location>
</feature>
<dbReference type="InterPro" id="IPR027417">
    <property type="entry name" value="P-loop_NTPase"/>
</dbReference>
<dbReference type="SMART" id="SM00382">
    <property type="entry name" value="AAA"/>
    <property type="match status" value="1"/>
</dbReference>
<dbReference type="CDD" id="cd03257">
    <property type="entry name" value="ABC_NikE_OppD_transporters"/>
    <property type="match status" value="1"/>
</dbReference>
<dbReference type="InterPro" id="IPR013563">
    <property type="entry name" value="Oligopep_ABC_C"/>
</dbReference>
<dbReference type="Proteomes" id="UP000245683">
    <property type="component" value="Unassembled WGS sequence"/>
</dbReference>
<evidence type="ECO:0000256" key="1">
    <source>
        <dbReference type="ARBA" id="ARBA00005417"/>
    </source>
</evidence>
<name>A0A317JU08_9ACTN</name>
<dbReference type="Pfam" id="PF08352">
    <property type="entry name" value="oligo_HPY"/>
    <property type="match status" value="1"/>
</dbReference>
<proteinExistence type="inferred from homology"/>
<evidence type="ECO:0000256" key="2">
    <source>
        <dbReference type="ARBA" id="ARBA00022448"/>
    </source>
</evidence>
<sequence length="357" mass="39178">MSVQAEATPVRPAATEEPLLRVRGLVKHFPVRGGFRTTGLVRAVDGLDFDVRAGETLGLVGESGCGKTTTGRMLVRLLEPTAGSIEFDGRDITHARRRELRPLRQDLQIIFQDPYASLNPRHTVGRIVAMPLQVNGITPPGGVKKRVQELLELVGLNPEHYNRYPHEFSGGQRQRIGIARALALRPKLIVADEPVSALDVSIQAQVINLLRDLQRDLDLAFVFIAHDLAVIRHFCQRVAVMYLGKIVEIGDRDDIYQRPQHPYTRALLSAIPDVTALGPAGRIRLAGDVPTPLNPPSGCRFRTRCWKAQERCATEEPALIARDGGRQLTACHFPERGTISTSPDGTAAGTAAEEVSK</sequence>
<dbReference type="Gene3D" id="3.40.50.300">
    <property type="entry name" value="P-loop containing nucleotide triphosphate hydrolases"/>
    <property type="match status" value="1"/>
</dbReference>
<dbReference type="GO" id="GO:0015833">
    <property type="term" value="P:peptide transport"/>
    <property type="evidence" value="ECO:0007669"/>
    <property type="project" value="InterPro"/>
</dbReference>
<comment type="caution">
    <text evidence="7">The sequence shown here is derived from an EMBL/GenBank/DDBJ whole genome shotgun (WGS) entry which is preliminary data.</text>
</comment>
<dbReference type="RefSeq" id="WP_109947743.1">
    <property type="nucleotide sequence ID" value="NZ_QGGF01000256.1"/>
</dbReference>
<dbReference type="EMBL" id="QGSV01000383">
    <property type="protein sequence ID" value="PWU43878.1"/>
    <property type="molecule type" value="Genomic_DNA"/>
</dbReference>
<gene>
    <name evidence="7" type="ORF">DLJ46_29215</name>
</gene>